<evidence type="ECO:0000313" key="3">
    <source>
        <dbReference type="Proteomes" id="UP000664534"/>
    </source>
</evidence>
<proteinExistence type="predicted"/>
<feature type="region of interest" description="Disordered" evidence="1">
    <location>
        <begin position="179"/>
        <end position="204"/>
    </location>
</feature>
<dbReference type="OrthoDB" id="5351744at2759"/>
<dbReference type="AlphaFoldDB" id="A0A8H3IPQ2"/>
<feature type="compositionally biased region" description="Polar residues" evidence="1">
    <location>
        <begin position="179"/>
        <end position="192"/>
    </location>
</feature>
<dbReference type="Proteomes" id="UP000664534">
    <property type="component" value="Unassembled WGS sequence"/>
</dbReference>
<organism evidence="2 3">
    <name type="scientific">Imshaugia aleurites</name>
    <dbReference type="NCBI Taxonomy" id="172621"/>
    <lineage>
        <taxon>Eukaryota</taxon>
        <taxon>Fungi</taxon>
        <taxon>Dikarya</taxon>
        <taxon>Ascomycota</taxon>
        <taxon>Pezizomycotina</taxon>
        <taxon>Lecanoromycetes</taxon>
        <taxon>OSLEUM clade</taxon>
        <taxon>Lecanoromycetidae</taxon>
        <taxon>Lecanorales</taxon>
        <taxon>Lecanorineae</taxon>
        <taxon>Parmeliaceae</taxon>
        <taxon>Imshaugia</taxon>
    </lineage>
</organism>
<protein>
    <submittedName>
        <fullName evidence="2">Uncharacterized protein</fullName>
    </submittedName>
</protein>
<name>A0A8H3IPQ2_9LECA</name>
<evidence type="ECO:0000313" key="2">
    <source>
        <dbReference type="EMBL" id="CAF9935767.1"/>
    </source>
</evidence>
<comment type="caution">
    <text evidence="2">The sequence shown here is derived from an EMBL/GenBank/DDBJ whole genome shotgun (WGS) entry which is preliminary data.</text>
</comment>
<gene>
    <name evidence="2" type="ORF">IMSHALPRED_010339</name>
</gene>
<keyword evidence="3" id="KW-1185">Reference proteome</keyword>
<evidence type="ECO:0000256" key="1">
    <source>
        <dbReference type="SAM" id="MobiDB-lite"/>
    </source>
</evidence>
<reference evidence="2" key="1">
    <citation type="submission" date="2021-03" db="EMBL/GenBank/DDBJ databases">
        <authorList>
            <person name="Tagirdzhanova G."/>
        </authorList>
    </citation>
    <scope>NUCLEOTIDE SEQUENCE</scope>
</reference>
<dbReference type="EMBL" id="CAJPDT010000086">
    <property type="protein sequence ID" value="CAF9935767.1"/>
    <property type="molecule type" value="Genomic_DNA"/>
</dbReference>
<sequence length="204" mass="21898">MVTPNATSSVNESAISAFSSINLGKPVPNCATLPNYAEWFQPSEKFDNGDCTKALQLFLTDYALDHGGTKYEFLASGVTPVHGIPTQRVPLKVAYGTCFVVIAMRNMFVKGDLPGETPSRSAGSDISSFRELYQNAMDIYAKCSEPQINEPGWYPAGDLNSIAVFLWQAASEINQRIQTAPQTSPSLTSTPGYGSVGDIVGDTA</sequence>
<accession>A0A8H3IPQ2</accession>